<sequence length="242" mass="27971">MDEALELENYLPISYRTSSEEEYVSFLWDAFSTNYTHGKYQFAFLAYHMITMSFVYFNVWQIKQAQPNSFAYGAIGFSKDIEKGLLMATSPFDFSAVNESSILRFLKLISCDNDKIGNYTRLVKDRNDSAHSNGHIYFNSLDALDAKIAQILRAVEEIQSHSKSVIEHIYLDFLRHSCDPEDRENVDAGDQIREVLVHGNYLSRKDIEICASCNLDSLRTHERFADVEAMHNDLRAYCERLE</sequence>
<evidence type="ECO:0000256" key="1">
    <source>
        <dbReference type="SAM" id="Phobius"/>
    </source>
</evidence>
<gene>
    <name evidence="2" type="ORF">GCM10008942_23060</name>
</gene>
<protein>
    <recommendedName>
        <fullName evidence="4">HEPN AbiU2-like domain-containing protein</fullName>
    </recommendedName>
</protein>
<feature type="transmembrane region" description="Helical" evidence="1">
    <location>
        <begin position="40"/>
        <end position="59"/>
    </location>
</feature>
<evidence type="ECO:0000313" key="3">
    <source>
        <dbReference type="Proteomes" id="UP001499951"/>
    </source>
</evidence>
<keyword evidence="3" id="KW-1185">Reference proteome</keyword>
<accession>A0ABN1EU78</accession>
<evidence type="ECO:0000313" key="2">
    <source>
        <dbReference type="EMBL" id="GAA0573783.1"/>
    </source>
</evidence>
<keyword evidence="1" id="KW-0812">Transmembrane</keyword>
<comment type="caution">
    <text evidence="2">The sequence shown here is derived from an EMBL/GenBank/DDBJ whole genome shotgun (WGS) entry which is preliminary data.</text>
</comment>
<dbReference type="Proteomes" id="UP001499951">
    <property type="component" value="Unassembled WGS sequence"/>
</dbReference>
<evidence type="ECO:0008006" key="4">
    <source>
        <dbReference type="Google" id="ProtNLM"/>
    </source>
</evidence>
<organism evidence="2 3">
    <name type="scientific">Rhizomicrobium electricum</name>
    <dbReference type="NCBI Taxonomy" id="480070"/>
    <lineage>
        <taxon>Bacteria</taxon>
        <taxon>Pseudomonadati</taxon>
        <taxon>Pseudomonadota</taxon>
        <taxon>Alphaproteobacteria</taxon>
        <taxon>Micropepsales</taxon>
        <taxon>Micropepsaceae</taxon>
        <taxon>Rhizomicrobium</taxon>
    </lineage>
</organism>
<name>A0ABN1EU78_9PROT</name>
<keyword evidence="1" id="KW-0472">Membrane</keyword>
<keyword evidence="1" id="KW-1133">Transmembrane helix</keyword>
<dbReference type="RefSeq" id="WP_166935973.1">
    <property type="nucleotide sequence ID" value="NZ_BAAADD010000006.1"/>
</dbReference>
<proteinExistence type="predicted"/>
<reference evidence="2 3" key="1">
    <citation type="journal article" date="2019" name="Int. J. Syst. Evol. Microbiol.">
        <title>The Global Catalogue of Microorganisms (GCM) 10K type strain sequencing project: providing services to taxonomists for standard genome sequencing and annotation.</title>
        <authorList>
            <consortium name="The Broad Institute Genomics Platform"/>
            <consortium name="The Broad Institute Genome Sequencing Center for Infectious Disease"/>
            <person name="Wu L."/>
            <person name="Ma J."/>
        </authorList>
    </citation>
    <scope>NUCLEOTIDE SEQUENCE [LARGE SCALE GENOMIC DNA]</scope>
    <source>
        <strain evidence="2 3">JCM 15089</strain>
    </source>
</reference>
<dbReference type="EMBL" id="BAAADD010000006">
    <property type="protein sequence ID" value="GAA0573783.1"/>
    <property type="molecule type" value="Genomic_DNA"/>
</dbReference>